<protein>
    <submittedName>
        <fullName evidence="4">Zinc-ribbon domain-containing protein</fullName>
    </submittedName>
</protein>
<feature type="region of interest" description="Disordered" evidence="1">
    <location>
        <begin position="33"/>
        <end position="55"/>
    </location>
</feature>
<feature type="compositionally biased region" description="Low complexity" evidence="1">
    <location>
        <begin position="37"/>
        <end position="55"/>
    </location>
</feature>
<feature type="region of interest" description="Disordered" evidence="1">
    <location>
        <begin position="602"/>
        <end position="680"/>
    </location>
</feature>
<keyword evidence="2" id="KW-0472">Membrane</keyword>
<name>A0A1I1D899_RUMAL</name>
<dbReference type="RefSeq" id="WP_074959706.1">
    <property type="nucleotide sequence ID" value="NZ_FOKQ01000002.1"/>
</dbReference>
<feature type="domain" description="Zinc-ribbon" evidence="3">
    <location>
        <begin position="3"/>
        <end position="24"/>
    </location>
</feature>
<evidence type="ECO:0000259" key="3">
    <source>
        <dbReference type="Pfam" id="PF13240"/>
    </source>
</evidence>
<feature type="transmembrane region" description="Helical" evidence="2">
    <location>
        <begin position="73"/>
        <end position="95"/>
    </location>
</feature>
<evidence type="ECO:0000256" key="2">
    <source>
        <dbReference type="SAM" id="Phobius"/>
    </source>
</evidence>
<gene>
    <name evidence="4" type="ORF">SAMN02910406_00285</name>
</gene>
<keyword evidence="2" id="KW-1133">Transmembrane helix</keyword>
<accession>A0A1I1D899</accession>
<proteinExistence type="predicted"/>
<dbReference type="InterPro" id="IPR026870">
    <property type="entry name" value="Zinc_ribbon_dom"/>
</dbReference>
<dbReference type="Pfam" id="PF13240">
    <property type="entry name" value="Zn_Ribbon_1"/>
    <property type="match status" value="1"/>
</dbReference>
<keyword evidence="2" id="KW-0812">Transmembrane</keyword>
<dbReference type="OrthoDB" id="2236865at2"/>
<reference evidence="4 5" key="1">
    <citation type="submission" date="2016-10" db="EMBL/GenBank/DDBJ databases">
        <authorList>
            <person name="de Groot N.N."/>
        </authorList>
    </citation>
    <scope>NUCLEOTIDE SEQUENCE [LARGE SCALE GENOMIC DNA]</scope>
    <source>
        <strain evidence="4 5">AR67</strain>
    </source>
</reference>
<sequence length="680" mass="75651">MKFCAKCGAQMEDGMKFCGVCGAVVSDGTATQSAPDQQYGQTQQYNPQAAAAAPKQPNPTIQKIVGKVKKNPLIAVIPLVAIAAIIALICIIASVTKYQKIDAKELFKFDFEGLNEHGTVVGELNAYPDYVYDEYDKLLLLSKDMKHLTGVTGSDAEELTELLGDEKVSPYFSLNAEELKKAWNKAKDPQDLVTMRKALLKTNSKGNYILKAKFDKEKDLKNGDKIKVTIDYNAEELKNAKIKLTNTEFEIEVKDLEDGVEFDPFDSKYVNVEFSGIDGDGRVKIDTTSESIEGMSIYYSADRSNGLKNGDKVKVTCEIYSGRSEKSGDAIVYEANGKYYVVKSQDALTKEYEVSGLTELKEIDPFENIKFEYRGGAPFLTIYDVDNDDMGELIIDNVDFNIDNGSNLKVGDKFKVKAYAYSSLKDDGYKLKGEVDSDGYYVKEFTVDDTMPAYVTAANGSEAYASADLKDLIADEESEVREHLQDARSSWLSNATNVKFEGTVEKVDSLTLKDVYVAFSNKNNYSNISGYVNRVYGVYEVKVKTDDEEKPSATFFVAIYINDVLYADGKYYKNESYSSTGYNYYGTMADFNKQVGDKEGYTLTKSGADSGAVEKPDDSKPEETTTTTTAKPEKDKDDSKEEKADDSKAEEKKDEEKDKEDKKETEKADEKPAEEEEKAS</sequence>
<feature type="compositionally biased region" description="Basic and acidic residues" evidence="1">
    <location>
        <begin position="631"/>
        <end position="671"/>
    </location>
</feature>
<dbReference type="EMBL" id="FOKQ01000002">
    <property type="protein sequence ID" value="SFB71027.1"/>
    <property type="molecule type" value="Genomic_DNA"/>
</dbReference>
<evidence type="ECO:0000313" key="5">
    <source>
        <dbReference type="Proteomes" id="UP000182192"/>
    </source>
</evidence>
<dbReference type="Proteomes" id="UP000182192">
    <property type="component" value="Unassembled WGS sequence"/>
</dbReference>
<feature type="compositionally biased region" description="Basic and acidic residues" evidence="1">
    <location>
        <begin position="612"/>
        <end position="623"/>
    </location>
</feature>
<organism evidence="4 5">
    <name type="scientific">Ruminococcus albus</name>
    <dbReference type="NCBI Taxonomy" id="1264"/>
    <lineage>
        <taxon>Bacteria</taxon>
        <taxon>Bacillati</taxon>
        <taxon>Bacillota</taxon>
        <taxon>Clostridia</taxon>
        <taxon>Eubacteriales</taxon>
        <taxon>Oscillospiraceae</taxon>
        <taxon>Ruminococcus</taxon>
    </lineage>
</organism>
<evidence type="ECO:0000256" key="1">
    <source>
        <dbReference type="SAM" id="MobiDB-lite"/>
    </source>
</evidence>
<dbReference type="AlphaFoldDB" id="A0A1I1D899"/>
<evidence type="ECO:0000313" key="4">
    <source>
        <dbReference type="EMBL" id="SFB71027.1"/>
    </source>
</evidence>